<dbReference type="EMBL" id="CP080507">
    <property type="protein sequence ID" value="QYM77941.1"/>
    <property type="molecule type" value="Genomic_DNA"/>
</dbReference>
<dbReference type="GO" id="GO:0008237">
    <property type="term" value="F:metallopeptidase activity"/>
    <property type="evidence" value="ECO:0007669"/>
    <property type="project" value="UniProtKB-KW"/>
</dbReference>
<gene>
    <name evidence="3" type="ORF">K0B96_11525</name>
</gene>
<name>A0A8F9TS06_9BACT</name>
<feature type="transmembrane region" description="Helical" evidence="1">
    <location>
        <begin position="244"/>
        <end position="266"/>
    </location>
</feature>
<feature type="domain" description="CAAX prenyl protease 2/Lysostaphin resistance protein A-like" evidence="2">
    <location>
        <begin position="169"/>
        <end position="256"/>
    </location>
</feature>
<dbReference type="Proteomes" id="UP000825051">
    <property type="component" value="Chromosome"/>
</dbReference>
<keyword evidence="1" id="KW-0472">Membrane</keyword>
<evidence type="ECO:0000313" key="4">
    <source>
        <dbReference type="Proteomes" id="UP000825051"/>
    </source>
</evidence>
<feature type="transmembrane region" description="Helical" evidence="1">
    <location>
        <begin position="6"/>
        <end position="30"/>
    </location>
</feature>
<evidence type="ECO:0000259" key="2">
    <source>
        <dbReference type="Pfam" id="PF02517"/>
    </source>
</evidence>
<dbReference type="GO" id="GO:0004175">
    <property type="term" value="F:endopeptidase activity"/>
    <property type="evidence" value="ECO:0007669"/>
    <property type="project" value="UniProtKB-ARBA"/>
</dbReference>
<accession>A0A8F9TS06</accession>
<evidence type="ECO:0000313" key="3">
    <source>
        <dbReference type="EMBL" id="QYM77941.1"/>
    </source>
</evidence>
<organism evidence="3 4">
    <name type="scientific">Horticoccus luteus</name>
    <dbReference type="NCBI Taxonomy" id="2862869"/>
    <lineage>
        <taxon>Bacteria</taxon>
        <taxon>Pseudomonadati</taxon>
        <taxon>Verrucomicrobiota</taxon>
        <taxon>Opitutia</taxon>
        <taxon>Opitutales</taxon>
        <taxon>Opitutaceae</taxon>
        <taxon>Horticoccus</taxon>
    </lineage>
</organism>
<feature type="transmembrane region" description="Helical" evidence="1">
    <location>
        <begin position="205"/>
        <end position="238"/>
    </location>
</feature>
<proteinExistence type="predicted"/>
<feature type="transmembrane region" description="Helical" evidence="1">
    <location>
        <begin position="118"/>
        <end position="141"/>
    </location>
</feature>
<keyword evidence="1" id="KW-1133">Transmembrane helix</keyword>
<dbReference type="PANTHER" id="PTHR43592:SF15">
    <property type="entry name" value="CAAX AMINO TERMINAL PROTEASE FAMILY PROTEIN"/>
    <property type="match status" value="1"/>
</dbReference>
<dbReference type="Pfam" id="PF02517">
    <property type="entry name" value="Rce1-like"/>
    <property type="match status" value="1"/>
</dbReference>
<feature type="transmembrane region" description="Helical" evidence="1">
    <location>
        <begin position="169"/>
        <end position="193"/>
    </location>
</feature>
<dbReference type="RefSeq" id="WP_220161045.1">
    <property type="nucleotide sequence ID" value="NZ_CP080507.1"/>
</dbReference>
<dbReference type="KEGG" id="ole:K0B96_11525"/>
<dbReference type="PANTHER" id="PTHR43592">
    <property type="entry name" value="CAAX AMINO TERMINAL PROTEASE"/>
    <property type="match status" value="1"/>
</dbReference>
<evidence type="ECO:0000256" key="1">
    <source>
        <dbReference type="SAM" id="Phobius"/>
    </source>
</evidence>
<feature type="transmembrane region" description="Helical" evidence="1">
    <location>
        <begin position="84"/>
        <end position="106"/>
    </location>
</feature>
<keyword evidence="3" id="KW-0378">Hydrolase</keyword>
<feature type="transmembrane region" description="Helical" evidence="1">
    <location>
        <begin position="51"/>
        <end position="78"/>
    </location>
</feature>
<keyword evidence="3" id="KW-0482">Metalloprotease</keyword>
<sequence>MFSSSARLAVFALEGIFFLAGVVLLWWQGLSAAGRAAPRPLGAWRISKVDFLLFAWLAITAALVAQLAAGALVTHAALTDTQKMLIAGGALHFGLIGGLVLFRLRLDRDAARWRLDAAAWRAGATTFLIVLPVVAVVSLLWQNLLLALGVPIEEQDIVDMFAHADSPGLLIAMTLLATVVAPVGEELLFRAGLFRYLRTRVPRWGALLLPAVLFGALHVNLATFMPLVALGVVFSLAYERTDNAAVTMIAHGLFNLNTVLLVLAGVSK</sequence>
<dbReference type="InterPro" id="IPR003675">
    <property type="entry name" value="Rce1/LyrA-like_dom"/>
</dbReference>
<dbReference type="AlphaFoldDB" id="A0A8F9TS06"/>
<dbReference type="GO" id="GO:0080120">
    <property type="term" value="P:CAAX-box protein maturation"/>
    <property type="evidence" value="ECO:0007669"/>
    <property type="project" value="UniProtKB-ARBA"/>
</dbReference>
<keyword evidence="3" id="KW-0645">Protease</keyword>
<protein>
    <submittedName>
        <fullName evidence="3">CPBP family intramembrane metalloprotease</fullName>
    </submittedName>
</protein>
<reference evidence="3" key="1">
    <citation type="submission" date="2021-08" db="EMBL/GenBank/DDBJ databases">
        <title>Genome of a novel bacterium of the phylum Verrucomicrobia, Oleiharenicola sp. KSB-15.</title>
        <authorList>
            <person name="Chung J.-H."/>
            <person name="Ahn J.-H."/>
            <person name="Yoon Y."/>
            <person name="Kim D.-Y."/>
            <person name="An S.-H."/>
            <person name="Park I."/>
            <person name="Yeon J."/>
        </authorList>
    </citation>
    <scope>NUCLEOTIDE SEQUENCE</scope>
    <source>
        <strain evidence="3">KSB-15</strain>
    </source>
</reference>
<keyword evidence="1" id="KW-0812">Transmembrane</keyword>
<keyword evidence="4" id="KW-1185">Reference proteome</keyword>